<evidence type="ECO:0000313" key="2">
    <source>
        <dbReference type="EMBL" id="GEQ97059.1"/>
    </source>
</evidence>
<dbReference type="Proteomes" id="UP000322084">
    <property type="component" value="Unassembled WGS sequence"/>
</dbReference>
<evidence type="ECO:0000313" key="4">
    <source>
        <dbReference type="Proteomes" id="UP000322084"/>
    </source>
</evidence>
<feature type="region of interest" description="Disordered" evidence="1">
    <location>
        <begin position="136"/>
        <end position="160"/>
    </location>
</feature>
<gene>
    <name evidence="2" type="ORF">JCM17844_06960</name>
    <name evidence="3" type="ORF">JCM17845_00270</name>
</gene>
<sequence length="160" mass="17965">MWDPAFREAREAFIGDRPAGWLYENGTMLGQVNTVLGGPPDEPVYFSDNLVRFSACRPHSCDEKGAVVLTTDGEIVAVGVLHFDNSRTRSGHPMLTILTRKRDDRFQEAADHLIAWYEMVTTDYNNWQKESYGLSDTSDELRKTSDPEIVLLAGTPDSQP</sequence>
<accession>A0A5A7MQB6</accession>
<evidence type="ECO:0000313" key="5">
    <source>
        <dbReference type="Proteomes" id="UP000325187"/>
    </source>
</evidence>
<protein>
    <submittedName>
        <fullName evidence="2">Uncharacterized protein</fullName>
    </submittedName>
</protein>
<keyword evidence="5" id="KW-1185">Reference proteome</keyword>
<dbReference type="Proteomes" id="UP000325187">
    <property type="component" value="Unassembled WGS sequence"/>
</dbReference>
<evidence type="ECO:0000313" key="3">
    <source>
        <dbReference type="EMBL" id="GEQ99403.1"/>
    </source>
</evidence>
<comment type="caution">
    <text evidence="2">The sequence shown here is derived from an EMBL/GenBank/DDBJ whole genome shotgun (WGS) entry which is preliminary data.</text>
</comment>
<reference evidence="4 5" key="1">
    <citation type="submission" date="2019-09" db="EMBL/GenBank/DDBJ databases">
        <title>NBRP : Genome information of microbial organism related human and environment.</title>
        <authorList>
            <person name="Hattori M."/>
            <person name="Oshima K."/>
            <person name="Inaba H."/>
            <person name="Suda W."/>
            <person name="Sakamoto M."/>
            <person name="Iino T."/>
            <person name="Kitahara M."/>
            <person name="Oshida Y."/>
            <person name="Iida T."/>
            <person name="Kudo T."/>
            <person name="Itoh T."/>
            <person name="Ohkuma M."/>
        </authorList>
    </citation>
    <scope>NUCLEOTIDE SEQUENCE [LARGE SCALE GENOMIC DNA]</scope>
    <source>
        <strain evidence="2 4">Hi-2</strain>
        <strain evidence="3 5">Mie-1</strain>
    </source>
</reference>
<organism evidence="2 4">
    <name type="scientific">Iodidimonas gelatinilytica</name>
    <dbReference type="NCBI Taxonomy" id="1236966"/>
    <lineage>
        <taxon>Bacteria</taxon>
        <taxon>Pseudomonadati</taxon>
        <taxon>Pseudomonadota</taxon>
        <taxon>Alphaproteobacteria</taxon>
        <taxon>Iodidimonadales</taxon>
        <taxon>Iodidimonadaceae</taxon>
        <taxon>Iodidimonas</taxon>
    </lineage>
</organism>
<dbReference type="AlphaFoldDB" id="A0A5A7MQB6"/>
<proteinExistence type="predicted"/>
<name>A0A5A7MQB6_9PROT</name>
<accession>A0A5A7MVL6</accession>
<dbReference type="EMBL" id="BKCM01000001">
    <property type="protein sequence ID" value="GEQ99403.1"/>
    <property type="molecule type" value="Genomic_DNA"/>
</dbReference>
<evidence type="ECO:0000256" key="1">
    <source>
        <dbReference type="SAM" id="MobiDB-lite"/>
    </source>
</evidence>
<dbReference type="EMBL" id="BKCL01000002">
    <property type="protein sequence ID" value="GEQ97059.1"/>
    <property type="molecule type" value="Genomic_DNA"/>
</dbReference>